<keyword evidence="7" id="KW-1185">Reference proteome</keyword>
<dbReference type="Pfam" id="PF00155">
    <property type="entry name" value="Aminotran_1_2"/>
    <property type="match status" value="1"/>
</dbReference>
<feature type="domain" description="Aminotransferase class I/classII large" evidence="5">
    <location>
        <begin position="31"/>
        <end position="380"/>
    </location>
</feature>
<dbReference type="NCBIfam" id="TIGR03540">
    <property type="entry name" value="DapC_direct"/>
    <property type="match status" value="1"/>
</dbReference>
<dbReference type="InterPro" id="IPR019881">
    <property type="entry name" value="DAP-NH2Trfase_DapL_Desulfo"/>
</dbReference>
<evidence type="ECO:0000259" key="5">
    <source>
        <dbReference type="Pfam" id="PF00155"/>
    </source>
</evidence>
<evidence type="ECO:0000256" key="1">
    <source>
        <dbReference type="ARBA" id="ARBA00001933"/>
    </source>
</evidence>
<organism evidence="6 7">
    <name type="scientific">Biomaibacter acetigenes</name>
    <dbReference type="NCBI Taxonomy" id="2316383"/>
    <lineage>
        <taxon>Bacteria</taxon>
        <taxon>Bacillati</taxon>
        <taxon>Bacillota</taxon>
        <taxon>Clostridia</taxon>
        <taxon>Thermosediminibacterales</taxon>
        <taxon>Tepidanaerobacteraceae</taxon>
        <taxon>Biomaibacter</taxon>
    </lineage>
</organism>
<dbReference type="InterPro" id="IPR015424">
    <property type="entry name" value="PyrdxlP-dep_Trfase"/>
</dbReference>
<dbReference type="InterPro" id="IPR050881">
    <property type="entry name" value="LL-DAP_aminotransferase"/>
</dbReference>
<dbReference type="EMBL" id="CP033169">
    <property type="protein sequence ID" value="AYO29812.1"/>
    <property type="molecule type" value="Genomic_DNA"/>
</dbReference>
<dbReference type="Gene3D" id="3.40.640.10">
    <property type="entry name" value="Type I PLP-dependent aspartate aminotransferase-like (Major domain)"/>
    <property type="match status" value="1"/>
</dbReference>
<dbReference type="GO" id="GO:0010285">
    <property type="term" value="F:L,L-diaminopimelate aminotransferase activity"/>
    <property type="evidence" value="ECO:0007669"/>
    <property type="project" value="UniProtKB-EC"/>
</dbReference>
<evidence type="ECO:0000256" key="2">
    <source>
        <dbReference type="ARBA" id="ARBA00022576"/>
    </source>
</evidence>
<evidence type="ECO:0000313" key="6">
    <source>
        <dbReference type="EMBL" id="AYO29812.1"/>
    </source>
</evidence>
<dbReference type="CDD" id="cd00609">
    <property type="entry name" value="AAT_like"/>
    <property type="match status" value="1"/>
</dbReference>
<name>A0A3G2R352_9FIRM</name>
<dbReference type="Gene3D" id="3.90.1150.10">
    <property type="entry name" value="Aspartate Aminotransferase, domain 1"/>
    <property type="match status" value="1"/>
</dbReference>
<dbReference type="InterPro" id="IPR015422">
    <property type="entry name" value="PyrdxlP-dep_Trfase_small"/>
</dbReference>
<proteinExistence type="predicted"/>
<dbReference type="InterPro" id="IPR004839">
    <property type="entry name" value="Aminotransferase_I/II_large"/>
</dbReference>
<dbReference type="PANTHER" id="PTHR42832:SF3">
    <property type="entry name" value="L-GLUTAMINE--4-(METHYLSULFANYL)-2-OXOBUTANOATE AMINOTRANSFERASE"/>
    <property type="match status" value="1"/>
</dbReference>
<evidence type="ECO:0000313" key="7">
    <source>
        <dbReference type="Proteomes" id="UP000280960"/>
    </source>
</evidence>
<dbReference type="GO" id="GO:0030170">
    <property type="term" value="F:pyridoxal phosphate binding"/>
    <property type="evidence" value="ECO:0007669"/>
    <property type="project" value="InterPro"/>
</dbReference>
<reference evidence="6 7" key="1">
    <citation type="submission" date="2018-10" db="EMBL/GenBank/DDBJ databases">
        <authorList>
            <person name="Zhang X."/>
        </authorList>
    </citation>
    <scope>NUCLEOTIDE SEQUENCE [LARGE SCALE GENOMIC DNA]</scope>
    <source>
        <strain evidence="6 7">SK-G1</strain>
    </source>
</reference>
<dbReference type="Proteomes" id="UP000280960">
    <property type="component" value="Chromosome"/>
</dbReference>
<dbReference type="InterPro" id="IPR015421">
    <property type="entry name" value="PyrdxlP-dep_Trfase_major"/>
</dbReference>
<gene>
    <name evidence="6" type="ORF">D2962_03585</name>
</gene>
<keyword evidence="3 6" id="KW-0808">Transferase</keyword>
<accession>A0A3G2R352</accession>
<comment type="cofactor">
    <cofactor evidence="1">
        <name>pyridoxal 5'-phosphate</name>
        <dbReference type="ChEBI" id="CHEBI:597326"/>
    </cofactor>
</comment>
<protein>
    <recommendedName>
        <fullName evidence="4">LL-diaminopimelate aminotransferase</fullName>
        <ecNumber evidence="4">2.6.1.83</ecNumber>
    </recommendedName>
</protein>
<dbReference type="AlphaFoldDB" id="A0A3G2R352"/>
<dbReference type="GO" id="GO:0009089">
    <property type="term" value="P:lysine biosynthetic process via diaminopimelate"/>
    <property type="evidence" value="ECO:0007669"/>
    <property type="project" value="InterPro"/>
</dbReference>
<dbReference type="NCBIfam" id="NF006756">
    <property type="entry name" value="PRK09276.1"/>
    <property type="match status" value="1"/>
</dbReference>
<dbReference type="RefSeq" id="WP_120765407.1">
    <property type="nucleotide sequence ID" value="NZ_CP033169.1"/>
</dbReference>
<dbReference type="EC" id="2.6.1.83" evidence="4"/>
<evidence type="ECO:0000256" key="4">
    <source>
        <dbReference type="NCBIfam" id="TIGR03540"/>
    </source>
</evidence>
<sequence>MKVAERLNKIPPYISAQIDKKIAELRKKGVDVVTLGVGDPDLPTPDNIIEVMEKAIWEPAFHRYPDYEGSIEFRKAVAEYYERRFDVKLNPENEVMALIGSKEGIVNLTYAFVDHGDYALIPDPAYPVYKTATLFAGGIPYTMPLLKENNFLPDFTKIDTDIARKAKLMFLCYPNNPTSAVADKKFFEEAVEFAKTYDIVICNDSAYAEITYDGYESPSLLSVKGAEDIAIELGSLSKPYRMTGWRIGYAVGNRDIMKALGRIKTNVDSGQFTAIQKAAVEALTGPQDSLKELRSIFTARRDMMVSALKEMGFDVSAPKGTFYIWAPVPEGYSSMSFSEMLVEKAAVVVIPGNAYGEYGEGFFRISLTTPDDRIKEAIKRMKEIF</sequence>
<dbReference type="PANTHER" id="PTHR42832">
    <property type="entry name" value="AMINO ACID AMINOTRANSFERASE"/>
    <property type="match status" value="1"/>
</dbReference>
<dbReference type="KEGG" id="bacg:D2962_03585"/>
<dbReference type="SUPFAM" id="SSF53383">
    <property type="entry name" value="PLP-dependent transferases"/>
    <property type="match status" value="1"/>
</dbReference>
<keyword evidence="2 6" id="KW-0032">Aminotransferase</keyword>
<evidence type="ECO:0000256" key="3">
    <source>
        <dbReference type="ARBA" id="ARBA00022679"/>
    </source>
</evidence>